<dbReference type="KEGG" id="ssl:SS1G_03544"/>
<feature type="region of interest" description="Disordered" evidence="1">
    <location>
        <begin position="81"/>
        <end position="102"/>
    </location>
</feature>
<dbReference type="VEuPathDB" id="FungiDB:sscle_07g055850"/>
<dbReference type="InterPro" id="IPR007461">
    <property type="entry name" value="Ysc84_actin-binding"/>
</dbReference>
<dbReference type="InterPro" id="IPR051702">
    <property type="entry name" value="SH3_domain_YSC84-like"/>
</dbReference>
<dbReference type="AlphaFoldDB" id="A0A1D9Q7B1"/>
<proteinExistence type="predicted"/>
<dbReference type="CDD" id="cd11524">
    <property type="entry name" value="SYLF"/>
    <property type="match status" value="1"/>
</dbReference>
<dbReference type="PANTHER" id="PTHR15629:SF8">
    <property type="entry name" value="DUF500 DOMAIN PROTEIN (AFU_ORTHOLOGUE AFUA_5G07310)"/>
    <property type="match status" value="1"/>
</dbReference>
<evidence type="ECO:0000256" key="1">
    <source>
        <dbReference type="SAM" id="MobiDB-lite"/>
    </source>
</evidence>
<dbReference type="EMBL" id="CP017820">
    <property type="protein sequence ID" value="APA10815.1"/>
    <property type="molecule type" value="Genomic_DNA"/>
</dbReference>
<feature type="compositionally biased region" description="Basic and acidic residues" evidence="1">
    <location>
        <begin position="81"/>
        <end position="94"/>
    </location>
</feature>
<evidence type="ECO:0000259" key="2">
    <source>
        <dbReference type="Pfam" id="PF04366"/>
    </source>
</evidence>
<feature type="domain" description="Ysc84 actin-binding" evidence="2">
    <location>
        <begin position="157"/>
        <end position="281"/>
    </location>
</feature>
<organism evidence="3 4">
    <name type="scientific">Sclerotinia sclerotiorum (strain ATCC 18683 / 1980 / Ss-1)</name>
    <name type="common">White mold</name>
    <name type="synonym">Whetzelinia sclerotiorum</name>
    <dbReference type="NCBI Taxonomy" id="665079"/>
    <lineage>
        <taxon>Eukaryota</taxon>
        <taxon>Fungi</taxon>
        <taxon>Dikarya</taxon>
        <taxon>Ascomycota</taxon>
        <taxon>Pezizomycotina</taxon>
        <taxon>Leotiomycetes</taxon>
        <taxon>Helotiales</taxon>
        <taxon>Sclerotiniaceae</taxon>
        <taxon>Sclerotinia</taxon>
    </lineage>
</organism>
<dbReference type="OMA" id="YQPGPQY"/>
<feature type="compositionally biased region" description="Low complexity" evidence="1">
    <location>
        <begin position="336"/>
        <end position="350"/>
    </location>
</feature>
<feature type="region of interest" description="Disordered" evidence="1">
    <location>
        <begin position="336"/>
        <end position="410"/>
    </location>
</feature>
<sequence>MTEPSNNTTKPSAWEKTKTGGKVAFDKGWAAFEKLGGPVNKLTNKIGSEAFWPTGMEKECEKAARILKSFCKDGFMAEQQKDASLDPETKKKAQDGPSKPPKVLVKIPQKVIKNCVGLAIYTTMRSGLWVSGAGGSGVLIAKNEKGQWSPPSGILVHTLGVGFMAGIDIYDCVIVINDRKALDAFSKLRVSLGGEISVVAGPIGSGAILESELLKSRKPLFSYMKSRGLYAGAQVDGTIIIERNDENARYYGERLPVAQILQGRVPSLPPTAELLMEVVKDAEGRPNLNQAVLQQVYNKPAPADVEIVHSGEASVDEKKKYGNPNTAEGYAIQQQLHGYQQQQHPGYTQGNDLYYPPPPPGSPPHQGQNAMDQAPPAYYPPPHPSEFPQQQGSGATEHGYYAPEKPPRPT</sequence>
<dbReference type="RefSeq" id="XP_001595455.1">
    <property type="nucleotide sequence ID" value="XM_001595405.1"/>
</dbReference>
<gene>
    <name evidence="3" type="ORF">sscle_07g055850</name>
</gene>
<evidence type="ECO:0000313" key="4">
    <source>
        <dbReference type="Proteomes" id="UP000177798"/>
    </source>
</evidence>
<dbReference type="Pfam" id="PF04366">
    <property type="entry name" value="Ysc84"/>
    <property type="match status" value="1"/>
</dbReference>
<accession>A0A1D9Q7B1</accession>
<dbReference type="OrthoDB" id="10255128at2759"/>
<evidence type="ECO:0000313" key="3">
    <source>
        <dbReference type="EMBL" id="APA10815.1"/>
    </source>
</evidence>
<dbReference type="PANTHER" id="PTHR15629">
    <property type="entry name" value="SH3YL1 PROTEIN"/>
    <property type="match status" value="1"/>
</dbReference>
<protein>
    <recommendedName>
        <fullName evidence="2">Ysc84 actin-binding domain-containing protein</fullName>
    </recommendedName>
</protein>
<reference evidence="4" key="1">
    <citation type="journal article" date="2017" name="Genome Biol. Evol.">
        <title>The complete genome sequence of the phytopathogenic fungus Sclerotinia sclerotiorum reveals insights into the genome architecture of broad host range pathogens.</title>
        <authorList>
            <person name="Derbyshire M."/>
            <person name="Denton-Giles M."/>
            <person name="Hegedus D."/>
            <person name="Seifbarghy S."/>
            <person name="Rollins J."/>
            <person name="van Kan J."/>
            <person name="Seidl M.F."/>
            <person name="Faino L."/>
            <person name="Mbengue M."/>
            <person name="Navaud O."/>
            <person name="Raffaele S."/>
            <person name="Hammond-Kosack K."/>
            <person name="Heard S."/>
            <person name="Oliver R."/>
        </authorList>
    </citation>
    <scope>NUCLEOTIDE SEQUENCE [LARGE SCALE GENOMIC DNA]</scope>
    <source>
        <strain evidence="4">ATCC 18683 / 1980 / Ss-1</strain>
    </source>
</reference>
<name>A0A1D9Q7B1_SCLS1</name>
<dbReference type="Proteomes" id="UP000177798">
    <property type="component" value="Chromosome 7"/>
</dbReference>